<dbReference type="InterPro" id="IPR010272">
    <property type="entry name" value="T6SS_TssF"/>
</dbReference>
<reference evidence="1" key="1">
    <citation type="submission" date="2013-07" db="EMBL/GenBank/DDBJ databases">
        <title>Complete sequence of a native Burkholderia pseudomallei plasmid.</title>
        <authorList>
            <person name="Stone J.K."/>
            <person name="Bollig M.C."/>
            <person name="Gibbons H.S."/>
            <person name="Mayo M."/>
            <person name="Currie B.J."/>
            <person name="Keim P."/>
            <person name="Tuanyok A."/>
        </authorList>
    </citation>
    <scope>NUCLEOTIDE SEQUENCE</scope>
    <source>
        <strain evidence="1">MSHR1950</strain>
        <plasmid evidence="1">pBPSE01</plasmid>
    </source>
</reference>
<keyword evidence="1" id="KW-0614">Plasmid</keyword>
<name>A0A0C5AYB6_BURPE</name>
<dbReference type="Pfam" id="PF05947">
    <property type="entry name" value="T6SS_TssF"/>
    <property type="match status" value="1"/>
</dbReference>
<dbReference type="PANTHER" id="PTHR35370">
    <property type="entry name" value="CYTOPLASMIC PROTEIN-RELATED-RELATED"/>
    <property type="match status" value="1"/>
</dbReference>
<protein>
    <submittedName>
        <fullName evidence="1">Type VI secretion system protein ImpG/VasA</fullName>
    </submittedName>
</protein>
<dbReference type="PIRSF" id="PIRSF028304">
    <property type="entry name" value="UCP028304"/>
    <property type="match status" value="1"/>
</dbReference>
<dbReference type="RefSeq" id="WP_058034513.1">
    <property type="nucleotide sequence ID" value="NZ_KF418775.1"/>
</dbReference>
<dbReference type="NCBIfam" id="TIGR03359">
    <property type="entry name" value="VI_chp_6"/>
    <property type="match status" value="1"/>
</dbReference>
<dbReference type="PANTHER" id="PTHR35370:SF1">
    <property type="entry name" value="TYPE VI SECRETION SYSTEM COMPONENT TSSF1"/>
    <property type="match status" value="1"/>
</dbReference>
<accession>A0A0C5AYB6</accession>
<proteinExistence type="predicted"/>
<evidence type="ECO:0000313" key="1">
    <source>
        <dbReference type="EMBL" id="AJL34939.1"/>
    </source>
</evidence>
<organism evidence="1">
    <name type="scientific">Burkholderia pseudomallei</name>
    <name type="common">Pseudomonas pseudomallei</name>
    <dbReference type="NCBI Taxonomy" id="28450"/>
    <lineage>
        <taxon>Bacteria</taxon>
        <taxon>Pseudomonadati</taxon>
        <taxon>Pseudomonadota</taxon>
        <taxon>Betaproteobacteria</taxon>
        <taxon>Burkholderiales</taxon>
        <taxon>Burkholderiaceae</taxon>
        <taxon>Burkholderia</taxon>
        <taxon>pseudomallei group</taxon>
    </lineage>
</organism>
<dbReference type="EMBL" id="KF418775">
    <property type="protein sequence ID" value="AJL34939.1"/>
    <property type="molecule type" value="Genomic_DNA"/>
</dbReference>
<geneLocation type="plasmid" evidence="1">
    <name>pBPSE01</name>
</geneLocation>
<sequence length="626" mass="68060">MPIKPDDLLPQFEREMTLLRRSLQVFAERYPKIAARLAITGEHSDDLHVERLLQSFALIAARHDLRLDDDVPEFTRGLLDTLHGAFLRPFPSSAIAQFHGDRDAEQTEPRVIARGTQLVTPVARQVFRTAADVTLVPLAVSAARYTTSAVAPMQATLPPDTAGLLSFTLELTSPSATFAIAPDVLRLHLTGTRELVAALADGVLLHTARAFVELDGNGRWNRVDMPLAAAGFGDTDALLPVPRDAAIAPFHLLMEYSAFPARFDCLDLNLARLKRTAGGARRITLHLAFTGVDPDSHRAQRLAAVSADNLRLFCAPVINLFSCDAEPIETQAGQAYYALKPISLNTVATAEVWSVDRVRQTTAQGASILPQFESLQHATDAAPGLYWTLLRDEARRAPKAPIESSKAGQEAPLEFAKAANDDVRRGLELALVGSNGEPADPAGQRQLAITLSCTNGNLAGMREQRLALRDGDPAGDIVLLSSPSPNRAPAFRHGELWELLSWLVPQAVRLSTDGLAQFKRLCTRFAMSAPDSGHRFDALVSLSSARVRRWMPGKPASTFVQGLEIRLMIDEQRFGQFSLDGLGRVLDRLFAPYVPITSFVQVVLLSASTGATLRRGEPCPGVQPLA</sequence>
<gene>
    <name evidence="1" type="ORF">pBPS056</name>
</gene>
<dbReference type="AlphaFoldDB" id="A0A0C5AYB6"/>